<evidence type="ECO:0000313" key="2">
    <source>
        <dbReference type="EMBL" id="KAG7367299.1"/>
    </source>
</evidence>
<comment type="caution">
    <text evidence="2">The sequence shown here is derived from an EMBL/GenBank/DDBJ whole genome shotgun (WGS) entry which is preliminary data.</text>
</comment>
<dbReference type="AlphaFoldDB" id="A0A9K3LSR7"/>
<reference evidence="2" key="1">
    <citation type="journal article" date="2021" name="Sci. Rep.">
        <title>Diploid genomic architecture of Nitzschia inconspicua, an elite biomass production diatom.</title>
        <authorList>
            <person name="Oliver A."/>
            <person name="Podell S."/>
            <person name="Pinowska A."/>
            <person name="Traller J.C."/>
            <person name="Smith S.R."/>
            <person name="McClure R."/>
            <person name="Beliaev A."/>
            <person name="Bohutskyi P."/>
            <person name="Hill E.A."/>
            <person name="Rabines A."/>
            <person name="Zheng H."/>
            <person name="Allen L.Z."/>
            <person name="Kuo A."/>
            <person name="Grigoriev I.V."/>
            <person name="Allen A.E."/>
            <person name="Hazlebeck D."/>
            <person name="Allen E.E."/>
        </authorList>
    </citation>
    <scope>NUCLEOTIDE SEQUENCE</scope>
    <source>
        <strain evidence="2">Hildebrandi</strain>
    </source>
</reference>
<keyword evidence="3" id="KW-1185">Reference proteome</keyword>
<reference evidence="2" key="2">
    <citation type="submission" date="2021-04" db="EMBL/GenBank/DDBJ databases">
        <authorList>
            <person name="Podell S."/>
        </authorList>
    </citation>
    <scope>NUCLEOTIDE SEQUENCE</scope>
    <source>
        <strain evidence="2">Hildebrandi</strain>
    </source>
</reference>
<feature type="region of interest" description="Disordered" evidence="1">
    <location>
        <begin position="1"/>
        <end position="40"/>
    </location>
</feature>
<proteinExistence type="predicted"/>
<feature type="compositionally biased region" description="Polar residues" evidence="1">
    <location>
        <begin position="1"/>
        <end position="10"/>
    </location>
</feature>
<accession>A0A9K3LSR7</accession>
<feature type="compositionally biased region" description="Basic and acidic residues" evidence="1">
    <location>
        <begin position="13"/>
        <end position="23"/>
    </location>
</feature>
<feature type="compositionally biased region" description="Low complexity" evidence="1">
    <location>
        <begin position="188"/>
        <end position="205"/>
    </location>
</feature>
<gene>
    <name evidence="2" type="ORF">IV203_029970</name>
</gene>
<dbReference type="EMBL" id="JAGRRH010000007">
    <property type="protein sequence ID" value="KAG7367299.1"/>
    <property type="molecule type" value="Genomic_DNA"/>
</dbReference>
<organism evidence="2 3">
    <name type="scientific">Nitzschia inconspicua</name>
    <dbReference type="NCBI Taxonomy" id="303405"/>
    <lineage>
        <taxon>Eukaryota</taxon>
        <taxon>Sar</taxon>
        <taxon>Stramenopiles</taxon>
        <taxon>Ochrophyta</taxon>
        <taxon>Bacillariophyta</taxon>
        <taxon>Bacillariophyceae</taxon>
        <taxon>Bacillariophycidae</taxon>
        <taxon>Bacillariales</taxon>
        <taxon>Bacillariaceae</taxon>
        <taxon>Nitzschia</taxon>
    </lineage>
</organism>
<name>A0A9K3LSR7_9STRA</name>
<feature type="region of interest" description="Disordered" evidence="1">
    <location>
        <begin position="188"/>
        <end position="236"/>
    </location>
</feature>
<evidence type="ECO:0000256" key="1">
    <source>
        <dbReference type="SAM" id="MobiDB-lite"/>
    </source>
</evidence>
<evidence type="ECO:0000313" key="3">
    <source>
        <dbReference type="Proteomes" id="UP000693970"/>
    </source>
</evidence>
<protein>
    <submittedName>
        <fullName evidence="2">Uncharacterized protein</fullName>
    </submittedName>
</protein>
<dbReference type="Proteomes" id="UP000693970">
    <property type="component" value="Unassembled WGS sequence"/>
</dbReference>
<sequence length="236" mass="26362">MTSVKSNSPLKSDGNDDHLDRDSSSCCQAGKKRRVSDVSEKNTKTVTFADDSEIQEVLHNADVTTEDRKAMFMTDADQKRIFLDISKTIRYAKAFEQNRLNGFNSNPDSASTPVKIEGIRGLECMIQQRNSGRSKRMRNAVVAVLDRQLTDPIDESWLSTFYRPMLKESEILARKRAIRDEAEARAARSATRQARGSRSGGAAAAKTGCRPTKTRNKPRTVADNNRKSASHKRLPV</sequence>